<evidence type="ECO:0000313" key="3">
    <source>
        <dbReference type="Proteomes" id="UP000233551"/>
    </source>
</evidence>
<accession>A0A2I0LA62</accession>
<organism evidence="2 3">
    <name type="scientific">Punica granatum</name>
    <name type="common">Pomegranate</name>
    <dbReference type="NCBI Taxonomy" id="22663"/>
    <lineage>
        <taxon>Eukaryota</taxon>
        <taxon>Viridiplantae</taxon>
        <taxon>Streptophyta</taxon>
        <taxon>Embryophyta</taxon>
        <taxon>Tracheophyta</taxon>
        <taxon>Spermatophyta</taxon>
        <taxon>Magnoliopsida</taxon>
        <taxon>eudicotyledons</taxon>
        <taxon>Gunneridae</taxon>
        <taxon>Pentapetalae</taxon>
        <taxon>rosids</taxon>
        <taxon>malvids</taxon>
        <taxon>Myrtales</taxon>
        <taxon>Lythraceae</taxon>
        <taxon>Punica</taxon>
    </lineage>
</organism>
<proteinExistence type="predicted"/>
<keyword evidence="3" id="KW-1185">Reference proteome</keyword>
<name>A0A2I0LA62_PUNGR</name>
<feature type="region of interest" description="Disordered" evidence="1">
    <location>
        <begin position="1"/>
        <end position="22"/>
    </location>
</feature>
<feature type="compositionally biased region" description="Basic and acidic residues" evidence="1">
    <location>
        <begin position="114"/>
        <end position="127"/>
    </location>
</feature>
<comment type="caution">
    <text evidence="2">The sequence shown here is derived from an EMBL/GenBank/DDBJ whole genome shotgun (WGS) entry which is preliminary data.</text>
</comment>
<reference evidence="2 3" key="1">
    <citation type="submission" date="2017-11" db="EMBL/GenBank/DDBJ databases">
        <title>De-novo sequencing of pomegranate (Punica granatum L.) genome.</title>
        <authorList>
            <person name="Akparov Z."/>
            <person name="Amiraslanov A."/>
            <person name="Hajiyeva S."/>
            <person name="Abbasov M."/>
            <person name="Kaur K."/>
            <person name="Hamwieh A."/>
            <person name="Solovyev V."/>
            <person name="Salamov A."/>
            <person name="Braich B."/>
            <person name="Kosarev P."/>
            <person name="Mahmoud A."/>
            <person name="Hajiyev E."/>
            <person name="Babayeva S."/>
            <person name="Izzatullayeva V."/>
            <person name="Mammadov A."/>
            <person name="Mammadov A."/>
            <person name="Sharifova S."/>
            <person name="Ojaghi J."/>
            <person name="Eynullazada K."/>
            <person name="Bayramov B."/>
            <person name="Abdulazimova A."/>
            <person name="Shahmuradov I."/>
        </authorList>
    </citation>
    <scope>NUCLEOTIDE SEQUENCE [LARGE SCALE GENOMIC DNA]</scope>
    <source>
        <strain evidence="3">cv. AG2017</strain>
        <tissue evidence="2">Leaf</tissue>
    </source>
</reference>
<dbReference type="EMBL" id="PGOL01000089">
    <property type="protein sequence ID" value="PKI77573.1"/>
    <property type="molecule type" value="Genomic_DNA"/>
</dbReference>
<sequence>MLSESMLGAHSSTRNNELRITPPPLLPSGGYLKLSKKLSSLGSRNRFDVQSTSGLIINYSSSPRLRCKKKSTSWLSPEHESLVSARTHFLRADVQVHVTRCKVGILLQGRWRSQRRESPPRGEEEKSGQSSELGLQCRGAKGHVRSASGPPGAAKLEALHRTATGLPGAAASEPLPVGGPLPQPEGGQMVSCISKTVRSREREKYRYSGPKQSHVRPVGEARVRGELRSSVLSCWSGGRRYRLIEWIDGWH</sequence>
<gene>
    <name evidence="2" type="ORF">CRG98_002027</name>
</gene>
<protein>
    <submittedName>
        <fullName evidence="2">Uncharacterized protein</fullName>
    </submittedName>
</protein>
<evidence type="ECO:0000256" key="1">
    <source>
        <dbReference type="SAM" id="MobiDB-lite"/>
    </source>
</evidence>
<dbReference type="Proteomes" id="UP000233551">
    <property type="component" value="Unassembled WGS sequence"/>
</dbReference>
<dbReference type="AlphaFoldDB" id="A0A2I0LA62"/>
<evidence type="ECO:0000313" key="2">
    <source>
        <dbReference type="EMBL" id="PKI77573.1"/>
    </source>
</evidence>
<feature type="region of interest" description="Disordered" evidence="1">
    <location>
        <begin position="112"/>
        <end position="152"/>
    </location>
</feature>